<dbReference type="Proteomes" id="UP000515237">
    <property type="component" value="Chromosome"/>
</dbReference>
<dbReference type="EMBL" id="CP055156">
    <property type="protein sequence ID" value="QNF35129.1"/>
    <property type="molecule type" value="Genomic_DNA"/>
</dbReference>
<evidence type="ECO:0000313" key="2">
    <source>
        <dbReference type="Proteomes" id="UP000515237"/>
    </source>
</evidence>
<gene>
    <name evidence="1" type="ORF">HUW51_21305</name>
</gene>
<proteinExistence type="predicted"/>
<evidence type="ECO:0000313" key="1">
    <source>
        <dbReference type="EMBL" id="QNF35129.1"/>
    </source>
</evidence>
<organism evidence="1 2">
    <name type="scientific">Adhaeribacter swui</name>
    <dbReference type="NCBI Taxonomy" id="2086471"/>
    <lineage>
        <taxon>Bacteria</taxon>
        <taxon>Pseudomonadati</taxon>
        <taxon>Bacteroidota</taxon>
        <taxon>Cytophagia</taxon>
        <taxon>Cytophagales</taxon>
        <taxon>Hymenobacteraceae</taxon>
        <taxon>Adhaeribacter</taxon>
    </lineage>
</organism>
<name>A0A7G7GD95_9BACT</name>
<dbReference type="PANTHER" id="PTHR36454">
    <property type="entry name" value="LMO2823 PROTEIN"/>
    <property type="match status" value="1"/>
</dbReference>
<dbReference type="InterPro" id="IPR008323">
    <property type="entry name" value="UCP033563"/>
</dbReference>
<sequence>MAEIIPLRGWRYNQELSKNIQDLTSPLFDVVSVKQREALYQNPFNSIHLSVPQGIDPAQEAAERLQNWKTEGILRQDYLPGIYVYYQYFRLPGSDQEYCRKGFMCHMRAYDWSEKVLLRHENTLPASVNDRIALLAATQMQVSPTHGLYTDPDFMLEKYMDEAIQAPLHESEDYQGVRDVVAVIQDARIIKEFVNTLKDKPVLLADGHHRYEGSLQYRKSQMAGNQNHTGQEPYNYHFIYLTNTEACAVRILPTHRLVTQISLSSEEFLKNLAIYFTLTELSDPYDLNEIIVGKPWAFGMYLYGKPYKIRLKPEVHAQINWQLPDVVKALDLTVLHYFVFEKILGIAQEAQRYSEQIQYIRNFAECLARVDHGEAAVAFITNAVTMEQVKTVCYSGALMPQKSTFFYPKVISGFVFSSIKQNEFYLENSACF</sequence>
<reference evidence="1 2" key="1">
    <citation type="journal article" date="2018" name="Int. J. Syst. Evol. Microbiol.">
        <title>Adhaeribacter swui sp. nov., isolated from wet mud.</title>
        <authorList>
            <person name="Kim D.U."/>
            <person name="Kim K.W."/>
            <person name="Kang M.S."/>
            <person name="Kim J.Y."/>
            <person name="Jang J.H."/>
            <person name="Kim M.K."/>
        </authorList>
    </citation>
    <scope>NUCLEOTIDE SEQUENCE [LARGE SCALE GENOMIC DNA]</scope>
    <source>
        <strain evidence="1 2">KCTC 52873</strain>
    </source>
</reference>
<dbReference type="RefSeq" id="WP_185271620.1">
    <property type="nucleotide sequence ID" value="NZ_CP055156.1"/>
</dbReference>
<protein>
    <submittedName>
        <fullName evidence="1">DUF1015 domain-containing protein</fullName>
    </submittedName>
</protein>
<keyword evidence="2" id="KW-1185">Reference proteome</keyword>
<dbReference type="PIRSF" id="PIRSF033563">
    <property type="entry name" value="UCP033563"/>
    <property type="match status" value="1"/>
</dbReference>
<accession>A0A7G7GD95</accession>
<dbReference type="PANTHER" id="PTHR36454:SF1">
    <property type="entry name" value="DUF1015 DOMAIN-CONTAINING PROTEIN"/>
    <property type="match status" value="1"/>
</dbReference>
<dbReference type="KEGG" id="aswu:HUW51_21305"/>
<dbReference type="Pfam" id="PF06245">
    <property type="entry name" value="DUF1015"/>
    <property type="match status" value="1"/>
</dbReference>
<dbReference type="AlphaFoldDB" id="A0A7G7GD95"/>